<dbReference type="GO" id="GO:0005789">
    <property type="term" value="C:endoplasmic reticulum membrane"/>
    <property type="evidence" value="ECO:0000318"/>
    <property type="project" value="GO_Central"/>
</dbReference>
<keyword evidence="5 13" id="KW-0444">Lipid biosynthesis</keyword>
<keyword evidence="9 13" id="KW-0443">Lipid metabolism</keyword>
<protein>
    <recommendedName>
        <fullName evidence="4 13">Very-long-chain (3R)-3-hydroxyacyl-CoA dehydratase</fullName>
        <ecNumber evidence="4 13">4.2.1.134</ecNumber>
    </recommendedName>
</protein>
<dbReference type="GO" id="GO:0030497">
    <property type="term" value="P:fatty acid elongation"/>
    <property type="evidence" value="ECO:0000318"/>
    <property type="project" value="GO_Central"/>
</dbReference>
<keyword evidence="10 13" id="KW-0472">Membrane</keyword>
<comment type="caution">
    <text evidence="13">Lacks conserved residue(s) required for the propagation of feature annotation.</text>
</comment>
<gene>
    <name evidence="14" type="ORF">SELMODRAFT_451040</name>
</gene>
<accession>D8R8T2</accession>
<feature type="transmembrane region" description="Helical" evidence="13">
    <location>
        <begin position="172"/>
        <end position="191"/>
    </location>
</feature>
<evidence type="ECO:0000256" key="9">
    <source>
        <dbReference type="ARBA" id="ARBA00023098"/>
    </source>
</evidence>
<dbReference type="PANTHER" id="PTHR11035">
    <property type="entry name" value="VERY-LONG-CHAIN (3R)-3-HYDROXYACYL-COA DEHYDRATASE"/>
    <property type="match status" value="1"/>
</dbReference>
<comment type="subcellular location">
    <subcellularLocation>
        <location evidence="13">Endoplasmic reticulum membrane</location>
        <topology evidence="13">Multi-pass membrane protein</topology>
    </subcellularLocation>
    <subcellularLocation>
        <location evidence="1">Membrane</location>
        <topology evidence="1">Multi-pass membrane protein</topology>
    </subcellularLocation>
</comment>
<evidence type="ECO:0000256" key="3">
    <source>
        <dbReference type="ARBA" id="ARBA00007811"/>
    </source>
</evidence>
<keyword evidence="13" id="KW-0256">Endoplasmic reticulum</keyword>
<dbReference type="PANTHER" id="PTHR11035:SF35">
    <property type="entry name" value="VERY-LONG-CHAIN (3R)-3-HYDROXYACYL-COA DEHYDRATASE"/>
    <property type="match status" value="1"/>
</dbReference>
<evidence type="ECO:0000256" key="11">
    <source>
        <dbReference type="ARBA" id="ARBA00023160"/>
    </source>
</evidence>
<dbReference type="GO" id="GO:0018812">
    <property type="term" value="F:3-hydroxyacyl-CoA dehydratase activity"/>
    <property type="evidence" value="ECO:0000318"/>
    <property type="project" value="GO_Central"/>
</dbReference>
<evidence type="ECO:0000256" key="7">
    <source>
        <dbReference type="ARBA" id="ARBA00022832"/>
    </source>
</evidence>
<keyword evidence="8 13" id="KW-1133">Transmembrane helix</keyword>
<comment type="similarity">
    <text evidence="3 13">Belongs to the very long-chain fatty acids dehydratase HACD family.</text>
</comment>
<dbReference type="HOGENOM" id="CLU_034302_2_2_1"/>
<evidence type="ECO:0000256" key="5">
    <source>
        <dbReference type="ARBA" id="ARBA00022516"/>
    </source>
</evidence>
<name>D8R8T2_SELML</name>
<evidence type="ECO:0000256" key="12">
    <source>
        <dbReference type="ARBA" id="ARBA00023239"/>
    </source>
</evidence>
<feature type="transmembrane region" description="Helical" evidence="13">
    <location>
        <begin position="6"/>
        <end position="26"/>
    </location>
</feature>
<evidence type="ECO:0000256" key="8">
    <source>
        <dbReference type="ARBA" id="ARBA00022989"/>
    </source>
</evidence>
<organism evidence="15">
    <name type="scientific">Selaginella moellendorffii</name>
    <name type="common">Spikemoss</name>
    <dbReference type="NCBI Taxonomy" id="88036"/>
    <lineage>
        <taxon>Eukaryota</taxon>
        <taxon>Viridiplantae</taxon>
        <taxon>Streptophyta</taxon>
        <taxon>Embryophyta</taxon>
        <taxon>Tracheophyta</taxon>
        <taxon>Lycopodiopsida</taxon>
        <taxon>Selaginellales</taxon>
        <taxon>Selaginellaceae</taxon>
        <taxon>Selaginella</taxon>
    </lineage>
</organism>
<dbReference type="STRING" id="88036.D8R8T2"/>
<dbReference type="UniPathway" id="UPA00094"/>
<evidence type="ECO:0000256" key="4">
    <source>
        <dbReference type="ARBA" id="ARBA00013122"/>
    </source>
</evidence>
<dbReference type="GO" id="GO:0102158">
    <property type="term" value="F:very-long-chain (3R)-3-hydroxyacyl-CoA dehydratase activity"/>
    <property type="evidence" value="ECO:0007669"/>
    <property type="project" value="UniProtKB-EC"/>
</dbReference>
<reference evidence="14 15" key="1">
    <citation type="journal article" date="2011" name="Science">
        <title>The Selaginella genome identifies genetic changes associated with the evolution of vascular plants.</title>
        <authorList>
            <person name="Banks J.A."/>
            <person name="Nishiyama T."/>
            <person name="Hasebe M."/>
            <person name="Bowman J.L."/>
            <person name="Gribskov M."/>
            <person name="dePamphilis C."/>
            <person name="Albert V.A."/>
            <person name="Aono N."/>
            <person name="Aoyama T."/>
            <person name="Ambrose B.A."/>
            <person name="Ashton N.W."/>
            <person name="Axtell M.J."/>
            <person name="Barker E."/>
            <person name="Barker M.S."/>
            <person name="Bennetzen J.L."/>
            <person name="Bonawitz N.D."/>
            <person name="Chapple C."/>
            <person name="Cheng C."/>
            <person name="Correa L.G."/>
            <person name="Dacre M."/>
            <person name="DeBarry J."/>
            <person name="Dreyer I."/>
            <person name="Elias M."/>
            <person name="Engstrom E.M."/>
            <person name="Estelle M."/>
            <person name="Feng L."/>
            <person name="Finet C."/>
            <person name="Floyd S.K."/>
            <person name="Frommer W.B."/>
            <person name="Fujita T."/>
            <person name="Gramzow L."/>
            <person name="Gutensohn M."/>
            <person name="Harholt J."/>
            <person name="Hattori M."/>
            <person name="Heyl A."/>
            <person name="Hirai T."/>
            <person name="Hiwatashi Y."/>
            <person name="Ishikawa M."/>
            <person name="Iwata M."/>
            <person name="Karol K.G."/>
            <person name="Koehler B."/>
            <person name="Kolukisaoglu U."/>
            <person name="Kubo M."/>
            <person name="Kurata T."/>
            <person name="Lalonde S."/>
            <person name="Li K."/>
            <person name="Li Y."/>
            <person name="Litt A."/>
            <person name="Lyons E."/>
            <person name="Manning G."/>
            <person name="Maruyama T."/>
            <person name="Michael T.P."/>
            <person name="Mikami K."/>
            <person name="Miyazaki S."/>
            <person name="Morinaga S."/>
            <person name="Murata T."/>
            <person name="Mueller-Roeber B."/>
            <person name="Nelson D.R."/>
            <person name="Obara M."/>
            <person name="Oguri Y."/>
            <person name="Olmstead R.G."/>
            <person name="Onodera N."/>
            <person name="Petersen B.L."/>
            <person name="Pils B."/>
            <person name="Prigge M."/>
            <person name="Rensing S.A."/>
            <person name="Riano-Pachon D.M."/>
            <person name="Roberts A.W."/>
            <person name="Sato Y."/>
            <person name="Scheller H.V."/>
            <person name="Schulz B."/>
            <person name="Schulz C."/>
            <person name="Shakirov E.V."/>
            <person name="Shibagaki N."/>
            <person name="Shinohara N."/>
            <person name="Shippen D.E."/>
            <person name="Soerensen I."/>
            <person name="Sotooka R."/>
            <person name="Sugimoto N."/>
            <person name="Sugita M."/>
            <person name="Sumikawa N."/>
            <person name="Tanurdzic M."/>
            <person name="Theissen G."/>
            <person name="Ulvskov P."/>
            <person name="Wakazuki S."/>
            <person name="Weng J.K."/>
            <person name="Willats W.W."/>
            <person name="Wipf D."/>
            <person name="Wolf P.G."/>
            <person name="Yang L."/>
            <person name="Zimmer A.D."/>
            <person name="Zhu Q."/>
            <person name="Mitros T."/>
            <person name="Hellsten U."/>
            <person name="Loque D."/>
            <person name="Otillar R."/>
            <person name="Salamov A."/>
            <person name="Schmutz J."/>
            <person name="Shapiro H."/>
            <person name="Lindquist E."/>
            <person name="Lucas S."/>
            <person name="Rokhsar D."/>
            <person name="Grigoriev I.V."/>
        </authorList>
    </citation>
    <scope>NUCLEOTIDE SEQUENCE [LARGE SCALE GENOMIC DNA]</scope>
</reference>
<evidence type="ECO:0000256" key="13">
    <source>
        <dbReference type="RuleBase" id="RU363109"/>
    </source>
</evidence>
<evidence type="ECO:0000313" key="15">
    <source>
        <dbReference type="Proteomes" id="UP000001514"/>
    </source>
</evidence>
<keyword evidence="12 13" id="KW-0456">Lyase</keyword>
<evidence type="ECO:0000313" key="14">
    <source>
        <dbReference type="EMBL" id="EFJ31754.1"/>
    </source>
</evidence>
<dbReference type="Gramene" id="EFJ31754">
    <property type="protein sequence ID" value="EFJ31754"/>
    <property type="gene ID" value="SELMODRAFT_451040"/>
</dbReference>
<feature type="transmembrane region" description="Helical" evidence="13">
    <location>
        <begin position="38"/>
        <end position="58"/>
    </location>
</feature>
<dbReference type="EC" id="4.2.1.134" evidence="4 13"/>
<dbReference type="Proteomes" id="UP000001514">
    <property type="component" value="Unassembled WGS sequence"/>
</dbReference>
<comment type="function">
    <text evidence="13">Catalyzes the third of the four reactions of the long-chain fatty acids elongation cycle. This endoplasmic reticulum-bound enzymatic process, allows the addition of two carbons to the chain of long- and very long-chain fatty acids/VLCFAs per cycle. This enzyme catalyzes the dehydration of the 3-hydroxyacyl-CoA intermediate into trans-2,3-enoyl-CoA, within each cycle of fatty acid elongation. Thereby, it participates to the production of VLCFAs of different chain lengths that are involved in multiple biological processes as precursors of membrane lipids and lipid mediators.</text>
</comment>
<sequence>MARGYLVVYNVAQAGGWALLLARLLLAPGEVKTGEIRLAYYLQFFALLEVIHSLLGLVRSGPLTALLQWGGRFHVIAAVVAPIEEIQNSPCLVTLLGAWSLSEVIRYPQYVASILGTCPPWLTWTRYSGFIVLYPIGFFSEMHLMYSALPFIRKEKMYSSFFRWAPFGYHGFIKALLVIYPGFALFLYAHMLSQRRAKLRLTPEKKRE</sequence>
<evidence type="ECO:0000256" key="1">
    <source>
        <dbReference type="ARBA" id="ARBA00004141"/>
    </source>
</evidence>
<dbReference type="OMA" id="LGLTMEW"/>
<keyword evidence="15" id="KW-1185">Reference proteome</keyword>
<comment type="pathway">
    <text evidence="2 13">Lipid metabolism; fatty acid biosynthesis.</text>
</comment>
<comment type="catalytic activity">
    <reaction evidence="13">
        <text>a very-long-chain (3R)-3-hydroxyacyl-CoA = a very-long-chain (2E)-enoyl-CoA + H2O</text>
        <dbReference type="Rhea" id="RHEA:45812"/>
        <dbReference type="ChEBI" id="CHEBI:15377"/>
        <dbReference type="ChEBI" id="CHEBI:83728"/>
        <dbReference type="ChEBI" id="CHEBI:85440"/>
        <dbReference type="EC" id="4.2.1.134"/>
    </reaction>
</comment>
<dbReference type="EMBL" id="GL377573">
    <property type="protein sequence ID" value="EFJ31754.1"/>
    <property type="molecule type" value="Genomic_DNA"/>
</dbReference>
<dbReference type="KEGG" id="smo:SELMODRAFT_451040"/>
<dbReference type="AlphaFoldDB" id="D8R8T2"/>
<dbReference type="eggNOG" id="KOG3187">
    <property type="taxonomic scope" value="Eukaryota"/>
</dbReference>
<keyword evidence="6 13" id="KW-0812">Transmembrane</keyword>
<keyword evidence="11 13" id="KW-0275">Fatty acid biosynthesis</keyword>
<dbReference type="GO" id="GO:0030148">
    <property type="term" value="P:sphingolipid biosynthetic process"/>
    <property type="evidence" value="ECO:0000318"/>
    <property type="project" value="GO_Central"/>
</dbReference>
<dbReference type="FunCoup" id="D8R8T2">
    <property type="interactions" value="104"/>
</dbReference>
<dbReference type="Pfam" id="PF04387">
    <property type="entry name" value="PTPLA"/>
    <property type="match status" value="1"/>
</dbReference>
<proteinExistence type="inferred from homology"/>
<feature type="transmembrane region" description="Helical" evidence="13">
    <location>
        <begin position="131"/>
        <end position="152"/>
    </location>
</feature>
<dbReference type="GO" id="GO:0042761">
    <property type="term" value="P:very long-chain fatty acid biosynthetic process"/>
    <property type="evidence" value="ECO:0000318"/>
    <property type="project" value="GO_Central"/>
</dbReference>
<keyword evidence="7 13" id="KW-0276">Fatty acid metabolism</keyword>
<evidence type="ECO:0000256" key="6">
    <source>
        <dbReference type="ARBA" id="ARBA00022692"/>
    </source>
</evidence>
<evidence type="ECO:0000256" key="2">
    <source>
        <dbReference type="ARBA" id="ARBA00005194"/>
    </source>
</evidence>
<dbReference type="InParanoid" id="D8R8T2"/>
<evidence type="ECO:0000256" key="10">
    <source>
        <dbReference type="ARBA" id="ARBA00023136"/>
    </source>
</evidence>
<dbReference type="InterPro" id="IPR007482">
    <property type="entry name" value="Tyr_Pase-like_PTPLA"/>
</dbReference>